<proteinExistence type="inferred from homology"/>
<sequence length="325" mass="33531">MTTIAPPHSAGADHDQPLAVAHAAVEARLAALLPSAGHERDLVVAAMRDCTLAPGKRLRPLLLLFTAQGLGACPHAALDLGCAVEMVHAASLVLDDLPCMDNAALRRGRPTLHLAFGEDVAVLTAIALLSRAFGVVAGLQTVGPDVRSDLVVTLTSAIGADGLVKGQLQDLRDGARPRTAAEIAQTNQLKTGALFSALLGMAGRLAGAGETQQGTLQQLAGELGQAFQLHDDLHDRDPESGKSMGLDQGKSTLLAMCGEMQVRQRLEAHLQSVEQCLTSLGLQASPIGGVLRKVFASKGVPAGGSTVWRQGLSGLAVGGAVVHHV</sequence>
<comment type="similarity">
    <text evidence="2 7">Belongs to the FPP/GGPP synthase family.</text>
</comment>
<dbReference type="PANTHER" id="PTHR43281:SF1">
    <property type="entry name" value="FARNESYL DIPHOSPHATE SYNTHASE"/>
    <property type="match status" value="1"/>
</dbReference>
<dbReference type="CDD" id="cd00685">
    <property type="entry name" value="Trans_IPPS_HT"/>
    <property type="match status" value="1"/>
</dbReference>
<evidence type="ECO:0000256" key="4">
    <source>
        <dbReference type="ARBA" id="ARBA00022723"/>
    </source>
</evidence>
<dbReference type="PANTHER" id="PTHR43281">
    <property type="entry name" value="FARNESYL DIPHOSPHATE SYNTHASE"/>
    <property type="match status" value="1"/>
</dbReference>
<dbReference type="InterPro" id="IPR008949">
    <property type="entry name" value="Isoprenoid_synthase_dom_sf"/>
</dbReference>
<name>A0A7S9LDW2_9PSED</name>
<dbReference type="Pfam" id="PF00348">
    <property type="entry name" value="polyprenyl_synt"/>
    <property type="match status" value="1"/>
</dbReference>
<dbReference type="GO" id="GO:0046872">
    <property type="term" value="F:metal ion binding"/>
    <property type="evidence" value="ECO:0007669"/>
    <property type="project" value="UniProtKB-KW"/>
</dbReference>
<dbReference type="RefSeq" id="WP_050437964.1">
    <property type="nucleotide sequence ID" value="NZ_BQHM01000012.1"/>
</dbReference>
<evidence type="ECO:0000313" key="8">
    <source>
        <dbReference type="EMBL" id="QPH47229.1"/>
    </source>
</evidence>
<organism evidence="8 9">
    <name type="scientific">Pseudomonas fulva</name>
    <dbReference type="NCBI Taxonomy" id="47880"/>
    <lineage>
        <taxon>Bacteria</taxon>
        <taxon>Pseudomonadati</taxon>
        <taxon>Pseudomonadota</taxon>
        <taxon>Gammaproteobacteria</taxon>
        <taxon>Pseudomonadales</taxon>
        <taxon>Pseudomonadaceae</taxon>
        <taxon>Pseudomonas</taxon>
    </lineage>
</organism>
<dbReference type="Proteomes" id="UP000594430">
    <property type="component" value="Chromosome"/>
</dbReference>
<evidence type="ECO:0000256" key="6">
    <source>
        <dbReference type="ARBA" id="ARBA00023229"/>
    </source>
</evidence>
<evidence type="ECO:0000313" key="9">
    <source>
        <dbReference type="Proteomes" id="UP000594430"/>
    </source>
</evidence>
<dbReference type="SUPFAM" id="SSF48576">
    <property type="entry name" value="Terpenoid synthases"/>
    <property type="match status" value="1"/>
</dbReference>
<keyword evidence="5" id="KW-0460">Magnesium</keyword>
<comment type="cofactor">
    <cofactor evidence="1">
        <name>Mg(2+)</name>
        <dbReference type="ChEBI" id="CHEBI:18420"/>
    </cofactor>
</comment>
<dbReference type="Gene3D" id="1.10.600.10">
    <property type="entry name" value="Farnesyl Diphosphate Synthase"/>
    <property type="match status" value="1"/>
</dbReference>
<keyword evidence="3 7" id="KW-0808">Transferase</keyword>
<evidence type="ECO:0000256" key="5">
    <source>
        <dbReference type="ARBA" id="ARBA00022842"/>
    </source>
</evidence>
<evidence type="ECO:0000256" key="2">
    <source>
        <dbReference type="ARBA" id="ARBA00006706"/>
    </source>
</evidence>
<dbReference type="GO" id="GO:0008299">
    <property type="term" value="P:isoprenoid biosynthetic process"/>
    <property type="evidence" value="ECO:0007669"/>
    <property type="project" value="UniProtKB-KW"/>
</dbReference>
<dbReference type="SFLD" id="SFLDS00005">
    <property type="entry name" value="Isoprenoid_Synthase_Type_I"/>
    <property type="match status" value="1"/>
</dbReference>
<protein>
    <submittedName>
        <fullName evidence="8">Polyprenyl synthetase family protein</fullName>
    </submittedName>
</protein>
<keyword evidence="6" id="KW-0414">Isoprene biosynthesis</keyword>
<dbReference type="InterPro" id="IPR033749">
    <property type="entry name" value="Polyprenyl_synt_CS"/>
</dbReference>
<evidence type="ECO:0000256" key="3">
    <source>
        <dbReference type="ARBA" id="ARBA00022679"/>
    </source>
</evidence>
<accession>A0A7S9LDW2</accession>
<evidence type="ECO:0000256" key="7">
    <source>
        <dbReference type="RuleBase" id="RU004466"/>
    </source>
</evidence>
<evidence type="ECO:0000256" key="1">
    <source>
        <dbReference type="ARBA" id="ARBA00001946"/>
    </source>
</evidence>
<reference evidence="8 9" key="1">
    <citation type="submission" date="2020-11" db="EMBL/GenBank/DDBJ databases">
        <title>Pseudomonas fulva producing VIM-24.</title>
        <authorList>
            <person name="Liu S."/>
        </authorList>
    </citation>
    <scope>NUCLEOTIDE SEQUENCE [LARGE SCALE GENOMIC DNA]</scope>
    <source>
        <strain evidence="8 9">ZDHY414</strain>
    </source>
</reference>
<keyword evidence="4" id="KW-0479">Metal-binding</keyword>
<dbReference type="GO" id="GO:0004659">
    <property type="term" value="F:prenyltransferase activity"/>
    <property type="evidence" value="ECO:0007669"/>
    <property type="project" value="InterPro"/>
</dbReference>
<dbReference type="InterPro" id="IPR000092">
    <property type="entry name" value="Polyprenyl_synt"/>
</dbReference>
<dbReference type="AlphaFoldDB" id="A0A7S9LDW2"/>
<dbReference type="PROSITE" id="PS00723">
    <property type="entry name" value="POLYPRENYL_SYNTHASE_1"/>
    <property type="match status" value="1"/>
</dbReference>
<dbReference type="EMBL" id="CP064946">
    <property type="protein sequence ID" value="QPH47229.1"/>
    <property type="molecule type" value="Genomic_DNA"/>
</dbReference>
<dbReference type="PROSITE" id="PS00444">
    <property type="entry name" value="POLYPRENYL_SYNTHASE_2"/>
    <property type="match status" value="1"/>
</dbReference>
<gene>
    <name evidence="8" type="ORF">IZU98_12400</name>
</gene>